<proteinExistence type="predicted"/>
<accession>A0ABS8B4N6</accession>
<dbReference type="EMBL" id="JAJAUY010000023">
    <property type="protein sequence ID" value="MCB5179541.1"/>
    <property type="molecule type" value="Genomic_DNA"/>
</dbReference>
<feature type="compositionally biased region" description="Low complexity" evidence="1">
    <location>
        <begin position="80"/>
        <end position="95"/>
    </location>
</feature>
<organism evidence="2 3">
    <name type="scientific">Streptomyces antimicrobicus</name>
    <dbReference type="NCBI Taxonomy" id="2883108"/>
    <lineage>
        <taxon>Bacteria</taxon>
        <taxon>Bacillati</taxon>
        <taxon>Actinomycetota</taxon>
        <taxon>Actinomycetes</taxon>
        <taxon>Kitasatosporales</taxon>
        <taxon>Streptomycetaceae</taxon>
        <taxon>Streptomyces</taxon>
    </lineage>
</organism>
<evidence type="ECO:0000256" key="1">
    <source>
        <dbReference type="SAM" id="MobiDB-lite"/>
    </source>
</evidence>
<feature type="region of interest" description="Disordered" evidence="1">
    <location>
        <begin position="62"/>
        <end position="115"/>
    </location>
</feature>
<sequence length="144" mass="15066">MPEISVTMKAHGGHDASWVVVKAESLTELVDILDGYGRSGVSALVGEAVTALRAEETLGAQLGARPVTHPGQYDAAPQNGAHGAPQAPSASPAGQTPYGNPPTCPHGTKRFLEKPYRNKPGNWKAWACPAPQGTPDACSLEFIR</sequence>
<gene>
    <name evidence="2" type="ORF">LG632_09090</name>
</gene>
<evidence type="ECO:0000313" key="2">
    <source>
        <dbReference type="EMBL" id="MCB5179541.1"/>
    </source>
</evidence>
<keyword evidence="3" id="KW-1185">Reference proteome</keyword>
<dbReference type="RefSeq" id="WP_226726379.1">
    <property type="nucleotide sequence ID" value="NZ_JAJAUY010000023.1"/>
</dbReference>
<reference evidence="2 3" key="1">
    <citation type="submission" date="2021-10" db="EMBL/GenBank/DDBJ databases">
        <title>Streptomyces sp. strain SMC 277, a novel streptomycete isolated from soil.</title>
        <authorList>
            <person name="Chanama M."/>
        </authorList>
    </citation>
    <scope>NUCLEOTIDE SEQUENCE [LARGE SCALE GENOMIC DNA]</scope>
    <source>
        <strain evidence="2 3">SMC 277</strain>
    </source>
</reference>
<dbReference type="Proteomes" id="UP001199054">
    <property type="component" value="Unassembled WGS sequence"/>
</dbReference>
<evidence type="ECO:0000313" key="3">
    <source>
        <dbReference type="Proteomes" id="UP001199054"/>
    </source>
</evidence>
<dbReference type="InterPro" id="IPR057999">
    <property type="entry name" value="Gp49"/>
</dbReference>
<dbReference type="Pfam" id="PF25690">
    <property type="entry name" value="Phage_gp49"/>
    <property type="match status" value="1"/>
</dbReference>
<name>A0ABS8B4N6_9ACTN</name>
<protein>
    <submittedName>
        <fullName evidence="2">Uncharacterized protein</fullName>
    </submittedName>
</protein>
<comment type="caution">
    <text evidence="2">The sequence shown here is derived from an EMBL/GenBank/DDBJ whole genome shotgun (WGS) entry which is preliminary data.</text>
</comment>